<sequence length="537" mass="63379">MAALATAALATVTRSNQGSGTTRTGSAMAQGGSGPWEGYGPATAQLMGLVRRNYYNCKMKADQPKKAEFIREGDKLNKELLSIERDKNMLLFNKKSDFRREYNILEELEHQLTKNRKAEKGNIQQKLGRIYNNVKGLQRQLKHVKPTPEFVDRLREMMEDAEMSINAFKEEQRQKYEELLREEKTATNEINALEKKIELWALGTSATGNTPKQGMLVVDKKRQNHLPPGVAELDKFLQQTGGKQGGWDVYDHQEFLKLWTKHKGKPSYIDEVLDHLPDRTREDILQHEKWYQEFLILEAQKKESIQEWKRKKLQEREKILAQKKPEEGLTTAILQHAAAQKQKVEEERKKRLKELELWKRQKAIEYSMKQAAQLQAEEEKEKKKQKERQRQCHIKLLLEDYSRQKKEEEELLRFEKKKREEAEREEKRRIAAEEILKFQERDLSKVVFKIQEKQAKEDEKIEKERRLREKLREKVGMNVPRDPRRLLKPTKVWEERTKEIGPEGSGPLLHIPHRLPFNMEPQMLYMVVRQTPIQVCC</sequence>
<dbReference type="GeneTree" id="ENSGT00940000153988"/>
<accession>A0A670J221</accession>
<feature type="coiled-coil region" evidence="2">
    <location>
        <begin position="151"/>
        <end position="196"/>
    </location>
</feature>
<dbReference type="Proteomes" id="UP000472272">
    <property type="component" value="Chromosome 11"/>
</dbReference>
<gene>
    <name evidence="4" type="primary">CCDC112</name>
</gene>
<evidence type="ECO:0000313" key="4">
    <source>
        <dbReference type="Ensembl" id="ENSPMRP00000018286.1"/>
    </source>
</evidence>
<name>A0A670J221_PODMU</name>
<dbReference type="Ensembl" id="ENSPMRT00000019449.1">
    <property type="protein sequence ID" value="ENSPMRP00000018286.1"/>
    <property type="gene ID" value="ENSPMRG00000012041.1"/>
</dbReference>
<dbReference type="PANTHER" id="PTHR21549">
    <property type="entry name" value="MUTATED IN BLADDER CANCER 1"/>
    <property type="match status" value="1"/>
</dbReference>
<organism evidence="4 5">
    <name type="scientific">Podarcis muralis</name>
    <name type="common">Wall lizard</name>
    <name type="synonym">Lacerta muralis</name>
    <dbReference type="NCBI Taxonomy" id="64176"/>
    <lineage>
        <taxon>Eukaryota</taxon>
        <taxon>Metazoa</taxon>
        <taxon>Chordata</taxon>
        <taxon>Craniata</taxon>
        <taxon>Vertebrata</taxon>
        <taxon>Euteleostomi</taxon>
        <taxon>Lepidosauria</taxon>
        <taxon>Squamata</taxon>
        <taxon>Bifurcata</taxon>
        <taxon>Unidentata</taxon>
        <taxon>Episquamata</taxon>
        <taxon>Laterata</taxon>
        <taxon>Lacertibaenia</taxon>
        <taxon>Lacertidae</taxon>
        <taxon>Podarcis</taxon>
    </lineage>
</organism>
<evidence type="ECO:0000313" key="5">
    <source>
        <dbReference type="Proteomes" id="UP000472272"/>
    </source>
</evidence>
<dbReference type="PANTHER" id="PTHR21549:SF0">
    <property type="entry name" value="COILED-COIL DOMAIN-CONTAINING PROTEIN 112"/>
    <property type="match status" value="1"/>
</dbReference>
<protein>
    <submittedName>
        <fullName evidence="4">Coiled-coil domain containing 112</fullName>
    </submittedName>
</protein>
<reference evidence="4" key="2">
    <citation type="submission" date="2025-08" db="UniProtKB">
        <authorList>
            <consortium name="Ensembl"/>
        </authorList>
    </citation>
    <scope>IDENTIFICATION</scope>
</reference>
<dbReference type="OMA" id="HRAVPAW"/>
<keyword evidence="1 2" id="KW-0175">Coiled coil</keyword>
<feature type="region of interest" description="Disordered" evidence="3">
    <location>
        <begin position="13"/>
        <end position="35"/>
    </location>
</feature>
<dbReference type="GO" id="GO:0034451">
    <property type="term" value="C:centriolar satellite"/>
    <property type="evidence" value="ECO:0007669"/>
    <property type="project" value="Ensembl"/>
</dbReference>
<dbReference type="AlphaFoldDB" id="A0A670J221"/>
<keyword evidence="5" id="KW-1185">Reference proteome</keyword>
<feature type="compositionally biased region" description="Polar residues" evidence="3">
    <location>
        <begin position="13"/>
        <end position="27"/>
    </location>
</feature>
<evidence type="ECO:0000256" key="3">
    <source>
        <dbReference type="SAM" id="MobiDB-lite"/>
    </source>
</evidence>
<evidence type="ECO:0000256" key="2">
    <source>
        <dbReference type="SAM" id="Coils"/>
    </source>
</evidence>
<proteinExistence type="predicted"/>
<reference evidence="4" key="3">
    <citation type="submission" date="2025-09" db="UniProtKB">
        <authorList>
            <consortium name="Ensembl"/>
        </authorList>
    </citation>
    <scope>IDENTIFICATION</scope>
</reference>
<feature type="coiled-coil region" evidence="2">
    <location>
        <begin position="334"/>
        <end position="474"/>
    </location>
</feature>
<evidence type="ECO:0000256" key="1">
    <source>
        <dbReference type="ARBA" id="ARBA00023054"/>
    </source>
</evidence>
<dbReference type="InterPro" id="IPR039902">
    <property type="entry name" value="CCDC148/CCDC112"/>
</dbReference>
<reference evidence="4 5" key="1">
    <citation type="journal article" date="2019" name="Proc. Natl. Acad. Sci. U.S.A.">
        <title>Regulatory changes in pterin and carotenoid genes underlie balanced color polymorphisms in the wall lizard.</title>
        <authorList>
            <person name="Andrade P."/>
            <person name="Pinho C."/>
            <person name="Perez I de Lanuza G."/>
            <person name="Afonso S."/>
            <person name="Brejcha J."/>
            <person name="Rubin C.J."/>
            <person name="Wallerman O."/>
            <person name="Pereira P."/>
            <person name="Sabatino S.J."/>
            <person name="Bellati A."/>
            <person name="Pellitteri-Rosa D."/>
            <person name="Bosakova Z."/>
            <person name="Bunikis I."/>
            <person name="Carretero M.A."/>
            <person name="Feiner N."/>
            <person name="Marsik P."/>
            <person name="Pauperio F."/>
            <person name="Salvi D."/>
            <person name="Soler L."/>
            <person name="While G.M."/>
            <person name="Uller T."/>
            <person name="Font E."/>
            <person name="Andersson L."/>
            <person name="Carneiro M."/>
        </authorList>
    </citation>
    <scope>NUCLEOTIDE SEQUENCE</scope>
</reference>